<dbReference type="Gene3D" id="3.40.30.90">
    <property type="match status" value="1"/>
</dbReference>
<evidence type="ECO:0000313" key="2">
    <source>
        <dbReference type="Proteomes" id="UP000007635"/>
    </source>
</evidence>
<dbReference type="GO" id="GO:0005634">
    <property type="term" value="C:nucleus"/>
    <property type="evidence" value="ECO:0007669"/>
    <property type="project" value="TreeGrafter"/>
</dbReference>
<dbReference type="GO" id="GO:0043517">
    <property type="term" value="P:positive regulation of DNA damage response, signal transduction by p53 class mediator"/>
    <property type="evidence" value="ECO:0007669"/>
    <property type="project" value="InterPro"/>
</dbReference>
<organism evidence="1 2">
    <name type="scientific">Gasterosteus aculeatus aculeatus</name>
    <name type="common">three-spined stickleback</name>
    <dbReference type="NCBI Taxonomy" id="481459"/>
    <lineage>
        <taxon>Eukaryota</taxon>
        <taxon>Metazoa</taxon>
        <taxon>Chordata</taxon>
        <taxon>Craniata</taxon>
        <taxon>Vertebrata</taxon>
        <taxon>Euteleostomi</taxon>
        <taxon>Actinopterygii</taxon>
        <taxon>Neopterygii</taxon>
        <taxon>Teleostei</taxon>
        <taxon>Neoteleostei</taxon>
        <taxon>Acanthomorphata</taxon>
        <taxon>Eupercaria</taxon>
        <taxon>Perciformes</taxon>
        <taxon>Cottioidei</taxon>
        <taxon>Gasterosteales</taxon>
        <taxon>Gasterosteidae</taxon>
        <taxon>Gasterosteus</taxon>
    </lineage>
</organism>
<name>A0AAQ4S886_GASAC</name>
<accession>A0AAQ4S886</accession>
<reference evidence="1" key="2">
    <citation type="submission" date="2025-08" db="UniProtKB">
        <authorList>
            <consortium name="Ensembl"/>
        </authorList>
    </citation>
    <scope>IDENTIFICATION</scope>
</reference>
<proteinExistence type="predicted"/>
<dbReference type="PANTHER" id="PTHR44490">
    <property type="entry name" value="EUKARYOTIC TRANSLATION ELONGATION FACTOR 1 EPSILON-1"/>
    <property type="match status" value="1"/>
</dbReference>
<dbReference type="InterPro" id="IPR042450">
    <property type="entry name" value="EEF1E1"/>
</dbReference>
<dbReference type="Gene3D" id="1.20.1050.10">
    <property type="match status" value="1"/>
</dbReference>
<dbReference type="GeneTree" id="ENSGT00390000003564"/>
<dbReference type="GO" id="GO:0005737">
    <property type="term" value="C:cytoplasm"/>
    <property type="evidence" value="ECO:0007669"/>
    <property type="project" value="TreeGrafter"/>
</dbReference>
<evidence type="ECO:0000313" key="1">
    <source>
        <dbReference type="Ensembl" id="ENSGACP00000071392.1"/>
    </source>
</evidence>
<keyword evidence="2" id="KW-1185">Reference proteome</keyword>
<dbReference type="PANTHER" id="PTHR44490:SF1">
    <property type="entry name" value="EUKARYOTIC TRANSLATION ELONGATION FACTOR 1 EPSILON-1"/>
    <property type="match status" value="1"/>
</dbReference>
<dbReference type="Ensembl" id="ENSGACT00000064039.1">
    <property type="protein sequence ID" value="ENSGACP00000071392.1"/>
    <property type="gene ID" value="ENSGACG00000031672.1"/>
</dbReference>
<dbReference type="AlphaFoldDB" id="A0AAQ4S886"/>
<dbReference type="GO" id="GO:0017101">
    <property type="term" value="C:aminoacyl-tRNA synthetase multienzyme complex"/>
    <property type="evidence" value="ECO:0007669"/>
    <property type="project" value="InterPro"/>
</dbReference>
<dbReference type="Proteomes" id="UP000007635">
    <property type="component" value="Chromosome XXI"/>
</dbReference>
<sequence length="156" mass="17100">MALRELSSLEKYLGLKKPNKYSTQGEKKVPVLQRANGPPLVGLVTVACHLAKDAKRPELLGDSAESRAVVQQWLEYRVTKLDGCTKEDAKTALKVERRIVVVVDVCWKCLPSSFVSAHSNAPVLVTGIQRACLDGALASIMSVCVFVFIMTAIRFL</sequence>
<reference evidence="1" key="3">
    <citation type="submission" date="2025-09" db="UniProtKB">
        <authorList>
            <consortium name="Ensembl"/>
        </authorList>
    </citation>
    <scope>IDENTIFICATION</scope>
</reference>
<protein>
    <submittedName>
        <fullName evidence="1">Eukaryotic translation elongation factor 1 epsilon 1</fullName>
    </submittedName>
</protein>
<reference evidence="1 2" key="1">
    <citation type="journal article" date="2021" name="G3 (Bethesda)">
        <title>Improved contiguity of the threespine stickleback genome using long-read sequencing.</title>
        <authorList>
            <person name="Nath S."/>
            <person name="Shaw D.E."/>
            <person name="White M.A."/>
        </authorList>
    </citation>
    <scope>NUCLEOTIDE SEQUENCE [LARGE SCALE GENOMIC DNA]</scope>
    <source>
        <strain evidence="1 2">Lake Benthic</strain>
    </source>
</reference>